<feature type="compositionally biased region" description="Polar residues" evidence="1">
    <location>
        <begin position="357"/>
        <end position="366"/>
    </location>
</feature>
<dbReference type="HOGENOM" id="CLU_543143_0_0_1"/>
<evidence type="ECO:0000256" key="1">
    <source>
        <dbReference type="SAM" id="MobiDB-lite"/>
    </source>
</evidence>
<evidence type="ECO:0000313" key="2">
    <source>
        <dbReference type="EMBL" id="KIO16904.1"/>
    </source>
</evidence>
<dbReference type="STRING" id="1051891.A0A0C3Q312"/>
<evidence type="ECO:0000313" key="3">
    <source>
        <dbReference type="Proteomes" id="UP000054248"/>
    </source>
</evidence>
<feature type="region of interest" description="Disordered" evidence="1">
    <location>
        <begin position="45"/>
        <end position="126"/>
    </location>
</feature>
<keyword evidence="3" id="KW-1185">Reference proteome</keyword>
<reference evidence="2 3" key="1">
    <citation type="submission" date="2014-04" db="EMBL/GenBank/DDBJ databases">
        <authorList>
            <consortium name="DOE Joint Genome Institute"/>
            <person name="Kuo A."/>
            <person name="Girlanda M."/>
            <person name="Perotto S."/>
            <person name="Kohler A."/>
            <person name="Nagy L.G."/>
            <person name="Floudas D."/>
            <person name="Copeland A."/>
            <person name="Barry K.W."/>
            <person name="Cichocki N."/>
            <person name="Veneault-Fourrey C."/>
            <person name="LaButti K."/>
            <person name="Lindquist E.A."/>
            <person name="Lipzen A."/>
            <person name="Lundell T."/>
            <person name="Morin E."/>
            <person name="Murat C."/>
            <person name="Sun H."/>
            <person name="Tunlid A."/>
            <person name="Henrissat B."/>
            <person name="Grigoriev I.V."/>
            <person name="Hibbett D.S."/>
            <person name="Martin F."/>
            <person name="Nordberg H.P."/>
            <person name="Cantor M.N."/>
            <person name="Hua S.X."/>
        </authorList>
    </citation>
    <scope>NUCLEOTIDE SEQUENCE [LARGE SCALE GENOMIC DNA]</scope>
    <source>
        <strain evidence="2 3">MUT 4182</strain>
    </source>
</reference>
<protein>
    <submittedName>
        <fullName evidence="2">Uncharacterized protein</fullName>
    </submittedName>
</protein>
<feature type="compositionally biased region" description="Low complexity" evidence="1">
    <location>
        <begin position="417"/>
        <end position="427"/>
    </location>
</feature>
<dbReference type="Proteomes" id="UP000054248">
    <property type="component" value="Unassembled WGS sequence"/>
</dbReference>
<dbReference type="EMBL" id="KN823464">
    <property type="protein sequence ID" value="KIO16904.1"/>
    <property type="molecule type" value="Genomic_DNA"/>
</dbReference>
<organism evidence="2 3">
    <name type="scientific">Tulasnella calospora MUT 4182</name>
    <dbReference type="NCBI Taxonomy" id="1051891"/>
    <lineage>
        <taxon>Eukaryota</taxon>
        <taxon>Fungi</taxon>
        <taxon>Dikarya</taxon>
        <taxon>Basidiomycota</taxon>
        <taxon>Agaricomycotina</taxon>
        <taxon>Agaricomycetes</taxon>
        <taxon>Cantharellales</taxon>
        <taxon>Tulasnellaceae</taxon>
        <taxon>Tulasnella</taxon>
    </lineage>
</organism>
<feature type="compositionally biased region" description="Pro residues" evidence="1">
    <location>
        <begin position="343"/>
        <end position="356"/>
    </location>
</feature>
<accession>A0A0C3Q312</accession>
<name>A0A0C3Q312_9AGAM</name>
<reference evidence="3" key="2">
    <citation type="submission" date="2015-01" db="EMBL/GenBank/DDBJ databases">
        <title>Evolutionary Origins and Diversification of the Mycorrhizal Mutualists.</title>
        <authorList>
            <consortium name="DOE Joint Genome Institute"/>
            <consortium name="Mycorrhizal Genomics Consortium"/>
            <person name="Kohler A."/>
            <person name="Kuo A."/>
            <person name="Nagy L.G."/>
            <person name="Floudas D."/>
            <person name="Copeland A."/>
            <person name="Barry K.W."/>
            <person name="Cichocki N."/>
            <person name="Veneault-Fourrey C."/>
            <person name="LaButti K."/>
            <person name="Lindquist E.A."/>
            <person name="Lipzen A."/>
            <person name="Lundell T."/>
            <person name="Morin E."/>
            <person name="Murat C."/>
            <person name="Riley R."/>
            <person name="Ohm R."/>
            <person name="Sun H."/>
            <person name="Tunlid A."/>
            <person name="Henrissat B."/>
            <person name="Grigoriev I.V."/>
            <person name="Hibbett D.S."/>
            <person name="Martin F."/>
        </authorList>
    </citation>
    <scope>NUCLEOTIDE SEQUENCE [LARGE SCALE GENOMIC DNA]</scope>
    <source>
        <strain evidence="3">MUT 4182</strain>
    </source>
</reference>
<dbReference type="AlphaFoldDB" id="A0A0C3Q312"/>
<feature type="region of interest" description="Disordered" evidence="1">
    <location>
        <begin position="144"/>
        <end position="298"/>
    </location>
</feature>
<gene>
    <name evidence="2" type="ORF">M407DRAFT_33446</name>
</gene>
<proteinExistence type="predicted"/>
<feature type="region of interest" description="Disordered" evidence="1">
    <location>
        <begin position="329"/>
        <end position="431"/>
    </location>
</feature>
<sequence length="502" mass="55786">MATLDFPDAPALLFVHLEHVHRTPAPPFQQPTASAISMTAIAPLDFSNERHGRPFRFRQGQTRPDLRPPPSAVRLLERTLPPPVPVRSRPNPARPPPPPSANAARPPERTPPPPVTILRVQRGPNPHLPLRRIIVPIQLPDLANERHRRPSRSFESNAARPPPPPSANRNTHSASRPPGRTPPPPVTILRLQRGPKPHLPLRRMVIPIQLPDLPNERHRRPSRSFESNSARTPYLPLRRTITPLKLPDLPNEGRRRPSGSFSSTQADSPPPPSANANAAARPPERTPPPPVTILRLQRGSNPYLPLRRILPDLSNERYRCPESQYLFSLPTSRTNATAALPDPSSPTRPDPPPPPSANRNTHSGFSASRLLERTPPPNLIPFGQGQTRRDPPPPPSASLITPSAARPPELTLPPSVPVRSSPNSVRPPTFPFSEPHYPFSCPASRERHDRPFPFRQGQTAPQCHDSKRFLTAQTDRTTATTALTFVHLQNQHRIPVPRSRTF</sequence>